<feature type="transmembrane region" description="Helical" evidence="4">
    <location>
        <begin position="166"/>
        <end position="186"/>
    </location>
</feature>
<dbReference type="Proteomes" id="UP000000939">
    <property type="component" value="Chromosome"/>
</dbReference>
<evidence type="ECO:0000259" key="5">
    <source>
        <dbReference type="PROSITE" id="PS50850"/>
    </source>
</evidence>
<feature type="transmembrane region" description="Helical" evidence="4">
    <location>
        <begin position="298"/>
        <end position="321"/>
    </location>
</feature>
<feature type="transmembrane region" description="Helical" evidence="4">
    <location>
        <begin position="215"/>
        <end position="235"/>
    </location>
</feature>
<dbReference type="HOGENOM" id="CLU_001265_7_4_7"/>
<proteinExistence type="predicted"/>
<dbReference type="InterPro" id="IPR036259">
    <property type="entry name" value="MFS_trans_sf"/>
</dbReference>
<keyword evidence="1 4" id="KW-0812">Transmembrane</keyword>
<dbReference type="AlphaFoldDB" id="D5V7U0"/>
<feature type="domain" description="Major facilitator superfamily (MFS) profile" evidence="5">
    <location>
        <begin position="4"/>
        <end position="388"/>
    </location>
</feature>
<dbReference type="InterPro" id="IPR020846">
    <property type="entry name" value="MFS_dom"/>
</dbReference>
<dbReference type="OrthoDB" id="9797953at2"/>
<evidence type="ECO:0000313" key="6">
    <source>
        <dbReference type="EMBL" id="ADG94710.1"/>
    </source>
</evidence>
<sequence precursor="true">MIKSFSKLFLASFLIILSCMGLARFAFGMILPNMQSDLNISTTVAGLIGSANFAGYFIGIIFASKIYSHFKTAPLISFSLFLQGLSMILMASFDNYLIICILYFLIGFLAAILNIAIIVYLSHAVPEKIRGKALGIAVSGNGVAIIFSGFLVPYLEQFFQANSWRISWVIFSLIIIAISFSIRYLLTYEVDHSVKSDVKFYSYIKNKNFWKIGSLYFFFGISYVIYVTFFVSAAIDKWSLSSQVSGIFWSTFGFICIFGGFLFGIIADKYGTFKTLILVFGIQAFSIFILIFDTPSFALFISVFFFAISVWSVPTMITMLCTEFFGLKKTAQVFSLVTLLFALGQIIGPIAAGYIHDTFKTYDYVFLMTFVLSFLGFISSIIFSYKKITI</sequence>
<evidence type="ECO:0000313" key="7">
    <source>
        <dbReference type="Proteomes" id="UP000000939"/>
    </source>
</evidence>
<dbReference type="RefSeq" id="WP_013136854.1">
    <property type="nucleotide sequence ID" value="NC_014166.1"/>
</dbReference>
<dbReference type="Pfam" id="PF06779">
    <property type="entry name" value="MFS_4"/>
    <property type="match status" value="1"/>
</dbReference>
<dbReference type="Gene3D" id="1.20.1250.20">
    <property type="entry name" value="MFS general substrate transporter like domains"/>
    <property type="match status" value="2"/>
</dbReference>
<dbReference type="PROSITE" id="PS50850">
    <property type="entry name" value="MFS"/>
    <property type="match status" value="1"/>
</dbReference>
<dbReference type="KEGG" id="ant:Arnit_3063"/>
<dbReference type="PANTHER" id="PTHR23537:SF1">
    <property type="entry name" value="SUGAR TRANSPORTER"/>
    <property type="match status" value="1"/>
</dbReference>
<feature type="transmembrane region" description="Helical" evidence="4">
    <location>
        <begin position="364"/>
        <end position="385"/>
    </location>
</feature>
<keyword evidence="3 4" id="KW-0472">Membrane</keyword>
<dbReference type="PROSITE" id="PS51257">
    <property type="entry name" value="PROKAR_LIPOPROTEIN"/>
    <property type="match status" value="1"/>
</dbReference>
<feature type="transmembrane region" description="Helical" evidence="4">
    <location>
        <begin position="247"/>
        <end position="266"/>
    </location>
</feature>
<dbReference type="GO" id="GO:0022857">
    <property type="term" value="F:transmembrane transporter activity"/>
    <property type="evidence" value="ECO:0007669"/>
    <property type="project" value="InterPro"/>
</dbReference>
<organism evidence="6 7">
    <name type="scientific">Arcobacter nitrofigilis (strain ATCC 33309 / DSM 7299 / CCUG 15893 / LMG 7604 / NCTC 12251 / CI)</name>
    <name type="common">Campylobacter nitrofigilis</name>
    <dbReference type="NCBI Taxonomy" id="572480"/>
    <lineage>
        <taxon>Bacteria</taxon>
        <taxon>Pseudomonadati</taxon>
        <taxon>Campylobacterota</taxon>
        <taxon>Epsilonproteobacteria</taxon>
        <taxon>Campylobacterales</taxon>
        <taxon>Arcobacteraceae</taxon>
        <taxon>Arcobacter</taxon>
    </lineage>
</organism>
<keyword evidence="7" id="KW-1185">Reference proteome</keyword>
<accession>D5V7U0</accession>
<dbReference type="GO" id="GO:0005886">
    <property type="term" value="C:plasma membrane"/>
    <property type="evidence" value="ECO:0007669"/>
    <property type="project" value="TreeGrafter"/>
</dbReference>
<feature type="transmembrane region" description="Helical" evidence="4">
    <location>
        <begin position="70"/>
        <end position="90"/>
    </location>
</feature>
<protein>
    <submittedName>
        <fullName evidence="6">Major facilitator superfamily MFS_1</fullName>
    </submittedName>
</protein>
<dbReference type="STRING" id="572480.Arnit_3063"/>
<evidence type="ECO:0000256" key="3">
    <source>
        <dbReference type="ARBA" id="ARBA00023136"/>
    </source>
</evidence>
<dbReference type="InterPro" id="IPR010645">
    <property type="entry name" value="MFS_4"/>
</dbReference>
<evidence type="ECO:0000256" key="2">
    <source>
        <dbReference type="ARBA" id="ARBA00022989"/>
    </source>
</evidence>
<name>D5V7U0_ARCNC</name>
<feature type="transmembrane region" description="Helical" evidence="4">
    <location>
        <begin position="133"/>
        <end position="154"/>
    </location>
</feature>
<dbReference type="eggNOG" id="COG2814">
    <property type="taxonomic scope" value="Bacteria"/>
</dbReference>
<gene>
    <name evidence="6" type="ordered locus">Arnit_3063</name>
</gene>
<dbReference type="PANTHER" id="PTHR23537">
    <property type="match status" value="1"/>
</dbReference>
<keyword evidence="2 4" id="KW-1133">Transmembrane helix</keyword>
<feature type="transmembrane region" description="Helical" evidence="4">
    <location>
        <begin position="44"/>
        <end position="63"/>
    </location>
</feature>
<evidence type="ECO:0000256" key="1">
    <source>
        <dbReference type="ARBA" id="ARBA00022692"/>
    </source>
</evidence>
<evidence type="ECO:0000256" key="4">
    <source>
        <dbReference type="SAM" id="Phobius"/>
    </source>
</evidence>
<feature type="transmembrane region" description="Helical" evidence="4">
    <location>
        <begin position="96"/>
        <end position="121"/>
    </location>
</feature>
<dbReference type="EMBL" id="CP001999">
    <property type="protein sequence ID" value="ADG94710.1"/>
    <property type="molecule type" value="Genomic_DNA"/>
</dbReference>
<dbReference type="SUPFAM" id="SSF103473">
    <property type="entry name" value="MFS general substrate transporter"/>
    <property type="match status" value="1"/>
</dbReference>
<feature type="transmembrane region" description="Helical" evidence="4">
    <location>
        <begin position="273"/>
        <end position="292"/>
    </location>
</feature>
<feature type="transmembrane region" description="Helical" evidence="4">
    <location>
        <begin position="333"/>
        <end position="352"/>
    </location>
</feature>
<reference evidence="6 7" key="1">
    <citation type="journal article" date="2010" name="Stand. Genomic Sci.">
        <title>Complete genome sequence of Arcobacter nitrofigilis type strain (CI).</title>
        <authorList>
            <person name="Pati A."/>
            <person name="Gronow S."/>
            <person name="Lapidus A."/>
            <person name="Copeland A."/>
            <person name="Glavina Del Rio T."/>
            <person name="Nolan M."/>
            <person name="Lucas S."/>
            <person name="Tice H."/>
            <person name="Cheng J.F."/>
            <person name="Han C."/>
            <person name="Chertkov O."/>
            <person name="Bruce D."/>
            <person name="Tapia R."/>
            <person name="Goodwin L."/>
            <person name="Pitluck S."/>
            <person name="Liolios K."/>
            <person name="Ivanova N."/>
            <person name="Mavromatis K."/>
            <person name="Chen A."/>
            <person name="Palaniappan K."/>
            <person name="Land M."/>
            <person name="Hauser L."/>
            <person name="Chang Y.J."/>
            <person name="Jeffries C.D."/>
            <person name="Detter J.C."/>
            <person name="Rohde M."/>
            <person name="Goker M."/>
            <person name="Bristow J."/>
            <person name="Eisen J.A."/>
            <person name="Markowitz V."/>
            <person name="Hugenholtz P."/>
            <person name="Klenk H.P."/>
            <person name="Kyrpides N.C."/>
        </authorList>
    </citation>
    <scope>NUCLEOTIDE SEQUENCE [LARGE SCALE GENOMIC DNA]</scope>
    <source>
        <strain evidence="7">ATCC 33309 / DSM 7299 / CCUG 15893 / LMG 7604 / NCTC 12251 / CI</strain>
    </source>
</reference>